<dbReference type="InterPro" id="IPR009742">
    <property type="entry name" value="Curlin_rpt"/>
</dbReference>
<name>A0AA46TTU0_9GAMM</name>
<dbReference type="GO" id="GO:0007155">
    <property type="term" value="P:cell adhesion"/>
    <property type="evidence" value="ECO:0007669"/>
    <property type="project" value="InterPro"/>
</dbReference>
<dbReference type="Pfam" id="PF07012">
    <property type="entry name" value="Curlin_rpt"/>
    <property type="match status" value="1"/>
</dbReference>
<keyword evidence="2 3" id="KW-0732">Signal</keyword>
<evidence type="ECO:0000313" key="5">
    <source>
        <dbReference type="Proteomes" id="UP001164935"/>
    </source>
</evidence>
<dbReference type="GO" id="GO:0009289">
    <property type="term" value="C:pilus"/>
    <property type="evidence" value="ECO:0007669"/>
    <property type="project" value="InterPro"/>
</dbReference>
<evidence type="ECO:0000256" key="3">
    <source>
        <dbReference type="SAM" id="SignalP"/>
    </source>
</evidence>
<protein>
    <recommendedName>
        <fullName evidence="6">Curlin subunit CsgB</fullName>
    </recommendedName>
</protein>
<feature type="chain" id="PRO_5041233755" description="Curlin subunit CsgB" evidence="3">
    <location>
        <begin position="35"/>
        <end position="171"/>
    </location>
</feature>
<evidence type="ECO:0008006" key="6">
    <source>
        <dbReference type="Google" id="ProtNLM"/>
    </source>
</evidence>
<dbReference type="RefSeq" id="WP_264019066.1">
    <property type="nucleotide sequence ID" value="NZ_CP096973.1"/>
</dbReference>
<dbReference type="KEGG" id="hqn:M0220_07725"/>
<sequence length="171" mass="18373">MKPSSLTKSNANHKSCIALLLTIGLLAMNMIAQADNSRVAQYVSEIDTSFLQGNISVIEQQGNSNKASVTQSRSASYQFANFSHIHQRGNNNHAEIVQSNGNNIGVIWQVGNNHSANISQQGNTFSLRADIYQTGFSGDITISQSGSGLRGISVQQQNNSGSARPVTIDTY</sequence>
<proteinExistence type="inferred from homology"/>
<keyword evidence="5" id="KW-1185">Reference proteome</keyword>
<comment type="similarity">
    <text evidence="1">Belongs to the CsgA/CsgB family.</text>
</comment>
<evidence type="ECO:0000313" key="4">
    <source>
        <dbReference type="EMBL" id="UYO76019.1"/>
    </source>
</evidence>
<organism evidence="4 5">
    <name type="scientific">Halomonas qinghailakensis</name>
    <dbReference type="NCBI Taxonomy" id="2937790"/>
    <lineage>
        <taxon>Bacteria</taxon>
        <taxon>Pseudomonadati</taxon>
        <taxon>Pseudomonadota</taxon>
        <taxon>Gammaproteobacteria</taxon>
        <taxon>Oceanospirillales</taxon>
        <taxon>Halomonadaceae</taxon>
        <taxon>Halomonas</taxon>
    </lineage>
</organism>
<evidence type="ECO:0000256" key="2">
    <source>
        <dbReference type="ARBA" id="ARBA00022729"/>
    </source>
</evidence>
<dbReference type="Proteomes" id="UP001164935">
    <property type="component" value="Chromosome"/>
</dbReference>
<accession>A0AA46TTU0</accession>
<reference evidence="4" key="1">
    <citation type="submission" date="2022-05" db="EMBL/GenBank/DDBJ databases">
        <title>Complete sequence of a novel PHA-producing Halomonas strain.</title>
        <authorList>
            <person name="Zheng Z."/>
        </authorList>
    </citation>
    <scope>NUCLEOTIDE SEQUENCE</scope>
    <source>
        <strain evidence="4">ZZQ-149</strain>
    </source>
</reference>
<dbReference type="AlphaFoldDB" id="A0AA46TTU0"/>
<gene>
    <name evidence="4" type="ORF">M0220_07725</name>
</gene>
<dbReference type="EMBL" id="CP096973">
    <property type="protein sequence ID" value="UYO76019.1"/>
    <property type="molecule type" value="Genomic_DNA"/>
</dbReference>
<evidence type="ECO:0000256" key="1">
    <source>
        <dbReference type="ARBA" id="ARBA00009766"/>
    </source>
</evidence>
<feature type="signal peptide" evidence="3">
    <location>
        <begin position="1"/>
        <end position="34"/>
    </location>
</feature>